<keyword evidence="4" id="KW-1185">Reference proteome</keyword>
<dbReference type="AlphaFoldDB" id="A0A0C2X0E9"/>
<evidence type="ECO:0000313" key="3">
    <source>
        <dbReference type="EMBL" id="KIM23007.1"/>
    </source>
</evidence>
<reference evidence="3 4" key="1">
    <citation type="submission" date="2014-04" db="EMBL/GenBank/DDBJ databases">
        <authorList>
            <consortium name="DOE Joint Genome Institute"/>
            <person name="Kuo A."/>
            <person name="Zuccaro A."/>
            <person name="Kohler A."/>
            <person name="Nagy L.G."/>
            <person name="Floudas D."/>
            <person name="Copeland A."/>
            <person name="Barry K.W."/>
            <person name="Cichocki N."/>
            <person name="Veneault-Fourrey C."/>
            <person name="LaButti K."/>
            <person name="Lindquist E.A."/>
            <person name="Lipzen A."/>
            <person name="Lundell T."/>
            <person name="Morin E."/>
            <person name="Murat C."/>
            <person name="Sun H."/>
            <person name="Tunlid A."/>
            <person name="Henrissat B."/>
            <person name="Grigoriev I.V."/>
            <person name="Hibbett D.S."/>
            <person name="Martin F."/>
            <person name="Nordberg H.P."/>
            <person name="Cantor M.N."/>
            <person name="Hua S.X."/>
        </authorList>
    </citation>
    <scope>NUCLEOTIDE SEQUENCE [LARGE SCALE GENOMIC DNA]</scope>
    <source>
        <strain evidence="3 4">MAFF 305830</strain>
    </source>
</reference>
<feature type="chain" id="PRO_5002170506" description="Extracellular membrane protein CFEM domain-containing protein" evidence="2">
    <location>
        <begin position="20"/>
        <end position="196"/>
    </location>
</feature>
<sequence length="196" mass="19709">MVGFKHLLILAACGWSALGFPLEPRAGNPLITGNIEDLPTACRSTCDSIFGFLSNVNSTSIPTLCTAATVTALGQCFDCLQTNAPEVFTPEAIADIQEFSTEIGPVCTQAGSPIPSVVVPSATGSLSLSSTSGNGSGSSSAPSITPTTTSTITVPGSSQTASSSGTTSRPNASGRKFEAISVGMVGLIMLSMSVLA</sequence>
<evidence type="ECO:0008006" key="5">
    <source>
        <dbReference type="Google" id="ProtNLM"/>
    </source>
</evidence>
<keyword evidence="2" id="KW-0732">Signal</keyword>
<protein>
    <recommendedName>
        <fullName evidence="5">Extracellular membrane protein CFEM domain-containing protein</fullName>
    </recommendedName>
</protein>
<accession>A0A0C2X0E9</accession>
<dbReference type="HOGENOM" id="CLU_1390997_0_0_1"/>
<feature type="signal peptide" evidence="2">
    <location>
        <begin position="1"/>
        <end position="19"/>
    </location>
</feature>
<gene>
    <name evidence="3" type="ORF">M408DRAFT_268024</name>
</gene>
<dbReference type="EMBL" id="KN824344">
    <property type="protein sequence ID" value="KIM23007.1"/>
    <property type="molecule type" value="Genomic_DNA"/>
</dbReference>
<evidence type="ECO:0000256" key="2">
    <source>
        <dbReference type="SAM" id="SignalP"/>
    </source>
</evidence>
<evidence type="ECO:0000256" key="1">
    <source>
        <dbReference type="SAM" id="MobiDB-lite"/>
    </source>
</evidence>
<name>A0A0C2X0E9_SERVB</name>
<feature type="compositionally biased region" description="Low complexity" evidence="1">
    <location>
        <begin position="128"/>
        <end position="168"/>
    </location>
</feature>
<dbReference type="Proteomes" id="UP000054097">
    <property type="component" value="Unassembled WGS sequence"/>
</dbReference>
<evidence type="ECO:0000313" key="4">
    <source>
        <dbReference type="Proteomes" id="UP000054097"/>
    </source>
</evidence>
<reference evidence="4" key="2">
    <citation type="submission" date="2015-01" db="EMBL/GenBank/DDBJ databases">
        <title>Evolutionary Origins and Diversification of the Mycorrhizal Mutualists.</title>
        <authorList>
            <consortium name="DOE Joint Genome Institute"/>
            <consortium name="Mycorrhizal Genomics Consortium"/>
            <person name="Kohler A."/>
            <person name="Kuo A."/>
            <person name="Nagy L.G."/>
            <person name="Floudas D."/>
            <person name="Copeland A."/>
            <person name="Barry K.W."/>
            <person name="Cichocki N."/>
            <person name="Veneault-Fourrey C."/>
            <person name="LaButti K."/>
            <person name="Lindquist E.A."/>
            <person name="Lipzen A."/>
            <person name="Lundell T."/>
            <person name="Morin E."/>
            <person name="Murat C."/>
            <person name="Riley R."/>
            <person name="Ohm R."/>
            <person name="Sun H."/>
            <person name="Tunlid A."/>
            <person name="Henrissat B."/>
            <person name="Grigoriev I.V."/>
            <person name="Hibbett D.S."/>
            <person name="Martin F."/>
        </authorList>
    </citation>
    <scope>NUCLEOTIDE SEQUENCE [LARGE SCALE GENOMIC DNA]</scope>
    <source>
        <strain evidence="4">MAFF 305830</strain>
    </source>
</reference>
<proteinExistence type="predicted"/>
<feature type="region of interest" description="Disordered" evidence="1">
    <location>
        <begin position="128"/>
        <end position="173"/>
    </location>
</feature>
<organism evidence="3 4">
    <name type="scientific">Serendipita vermifera MAFF 305830</name>
    <dbReference type="NCBI Taxonomy" id="933852"/>
    <lineage>
        <taxon>Eukaryota</taxon>
        <taxon>Fungi</taxon>
        <taxon>Dikarya</taxon>
        <taxon>Basidiomycota</taxon>
        <taxon>Agaricomycotina</taxon>
        <taxon>Agaricomycetes</taxon>
        <taxon>Sebacinales</taxon>
        <taxon>Serendipitaceae</taxon>
        <taxon>Serendipita</taxon>
    </lineage>
</organism>